<evidence type="ECO:0000313" key="2">
    <source>
        <dbReference type="Proteomes" id="UP000439986"/>
    </source>
</evidence>
<accession>A0A844CXM2</accession>
<evidence type="ECO:0000313" key="1">
    <source>
        <dbReference type="EMBL" id="MRW83491.1"/>
    </source>
</evidence>
<name>A0A844CXM2_9BURK</name>
<comment type="caution">
    <text evidence="1">The sequence shown here is derived from an EMBL/GenBank/DDBJ whole genome shotgun (WGS) entry which is preliminary data.</text>
</comment>
<dbReference type="Pfam" id="PF14081">
    <property type="entry name" value="DUF4262"/>
    <property type="match status" value="1"/>
</dbReference>
<sequence length="247" mass="27185">MTHSHAFPSWPFPDPIDAASYCTDAVAQRRLPVLQVAHDDDGDWQFLDAVEDLGEPVLHCLGCVYAADPTLVEISDLPRGWGAFREHVGAPWERWQKECDAQSDDDQALANIEAHGLHILNVAEEGDLPPFSYSIGIQQSLGQPELIVIGLKADVAQTVINECYRQMKSGAVIAAGARVAGLLGGGFECIIGEVLAAHYDEYMGWALWLNKGPNFSARQIIFPNTAGVFPWESEASEWFRNWQPLLA</sequence>
<keyword evidence="2" id="KW-1185">Reference proteome</keyword>
<dbReference type="RefSeq" id="WP_154356549.1">
    <property type="nucleotide sequence ID" value="NZ_WKJL01000002.1"/>
</dbReference>
<proteinExistence type="predicted"/>
<organism evidence="1 2">
    <name type="scientific">Duganella aquatilis</name>
    <dbReference type="NCBI Taxonomy" id="2666082"/>
    <lineage>
        <taxon>Bacteria</taxon>
        <taxon>Pseudomonadati</taxon>
        <taxon>Pseudomonadota</taxon>
        <taxon>Betaproteobacteria</taxon>
        <taxon>Burkholderiales</taxon>
        <taxon>Oxalobacteraceae</taxon>
        <taxon>Telluria group</taxon>
        <taxon>Duganella</taxon>
    </lineage>
</organism>
<dbReference type="AlphaFoldDB" id="A0A844CXM2"/>
<dbReference type="EMBL" id="WKJL01000002">
    <property type="protein sequence ID" value="MRW83491.1"/>
    <property type="molecule type" value="Genomic_DNA"/>
</dbReference>
<gene>
    <name evidence="1" type="ORF">GJ698_05220</name>
</gene>
<protein>
    <submittedName>
        <fullName evidence="1">DUF4262 domain-containing protein</fullName>
    </submittedName>
</protein>
<dbReference type="Proteomes" id="UP000439986">
    <property type="component" value="Unassembled WGS sequence"/>
</dbReference>
<reference evidence="1 2" key="1">
    <citation type="submission" date="2019-11" db="EMBL/GenBank/DDBJ databases">
        <title>Novel species isolated from a subtropical stream in China.</title>
        <authorList>
            <person name="Lu H."/>
        </authorList>
    </citation>
    <scope>NUCLEOTIDE SEQUENCE [LARGE SCALE GENOMIC DNA]</scope>
    <source>
        <strain evidence="1 2">FT26W</strain>
    </source>
</reference>
<dbReference type="InterPro" id="IPR025358">
    <property type="entry name" value="DUF4262"/>
</dbReference>